<feature type="domain" description="PDZ" evidence="8">
    <location>
        <begin position="245"/>
        <end position="316"/>
    </location>
</feature>
<dbReference type="GO" id="GO:0030288">
    <property type="term" value="C:outer membrane-bounded periplasmic space"/>
    <property type="evidence" value="ECO:0007669"/>
    <property type="project" value="TreeGrafter"/>
</dbReference>
<dbReference type="InterPro" id="IPR036034">
    <property type="entry name" value="PDZ_sf"/>
</dbReference>
<dbReference type="Gene3D" id="3.30.750.44">
    <property type="match status" value="1"/>
</dbReference>
<evidence type="ECO:0000259" key="9">
    <source>
        <dbReference type="SMART" id="SM00245"/>
    </source>
</evidence>
<dbReference type="CDD" id="cd06782">
    <property type="entry name" value="cpPDZ_CPP-like"/>
    <property type="match status" value="1"/>
</dbReference>
<accession>A0A853JDF1</accession>
<evidence type="ECO:0000259" key="8">
    <source>
        <dbReference type="SMART" id="SM00228"/>
    </source>
</evidence>
<evidence type="ECO:0000256" key="2">
    <source>
        <dbReference type="ARBA" id="ARBA00022670"/>
    </source>
</evidence>
<dbReference type="PANTHER" id="PTHR32060:SF30">
    <property type="entry name" value="CARBOXY-TERMINAL PROCESSING PROTEASE CTPA"/>
    <property type="match status" value="1"/>
</dbReference>
<feature type="compositionally biased region" description="Low complexity" evidence="6">
    <location>
        <begin position="43"/>
        <end position="52"/>
    </location>
</feature>
<feature type="domain" description="Tail specific protease" evidence="9">
    <location>
        <begin position="318"/>
        <end position="508"/>
    </location>
</feature>
<keyword evidence="11" id="KW-1185">Reference proteome</keyword>
<dbReference type="EMBL" id="JACCKA010000073">
    <property type="protein sequence ID" value="NZA27333.1"/>
    <property type="molecule type" value="Genomic_DNA"/>
</dbReference>
<proteinExistence type="inferred from homology"/>
<name>A0A853JDF1_9GAMM</name>
<dbReference type="GO" id="GO:0004175">
    <property type="term" value="F:endopeptidase activity"/>
    <property type="evidence" value="ECO:0007669"/>
    <property type="project" value="TreeGrafter"/>
</dbReference>
<dbReference type="FunFam" id="3.90.226.10:FF:000029">
    <property type="entry name" value="Peptidase, S41 family"/>
    <property type="match status" value="1"/>
</dbReference>
<feature type="compositionally biased region" description="Acidic residues" evidence="6">
    <location>
        <begin position="53"/>
        <end position="69"/>
    </location>
</feature>
<dbReference type="SUPFAM" id="SSF52096">
    <property type="entry name" value="ClpP/crotonase"/>
    <property type="match status" value="1"/>
</dbReference>
<comment type="caution">
    <text evidence="10">The sequence shown here is derived from an EMBL/GenBank/DDBJ whole genome shotgun (WGS) entry which is preliminary data.</text>
</comment>
<keyword evidence="7" id="KW-0732">Signal</keyword>
<dbReference type="PANTHER" id="PTHR32060">
    <property type="entry name" value="TAIL-SPECIFIC PROTEASE"/>
    <property type="match status" value="1"/>
</dbReference>
<dbReference type="Gene3D" id="2.30.42.10">
    <property type="match status" value="1"/>
</dbReference>
<comment type="similarity">
    <text evidence="1 5">Belongs to the peptidase S41A family.</text>
</comment>
<dbReference type="AlphaFoldDB" id="A0A853JDF1"/>
<feature type="region of interest" description="Disordered" evidence="6">
    <location>
        <begin position="22"/>
        <end position="179"/>
    </location>
</feature>
<organism evidence="10 11">
    <name type="scientific">Luteimonas salinisoli</name>
    <dbReference type="NCBI Taxonomy" id="2752307"/>
    <lineage>
        <taxon>Bacteria</taxon>
        <taxon>Pseudomonadati</taxon>
        <taxon>Pseudomonadota</taxon>
        <taxon>Gammaproteobacteria</taxon>
        <taxon>Lysobacterales</taxon>
        <taxon>Lysobacteraceae</taxon>
        <taxon>Luteimonas</taxon>
    </lineage>
</organism>
<dbReference type="CDD" id="cd07560">
    <property type="entry name" value="Peptidase_S41_CPP"/>
    <property type="match status" value="1"/>
</dbReference>
<keyword evidence="4 5" id="KW-0720">Serine protease</keyword>
<dbReference type="InterPro" id="IPR005151">
    <property type="entry name" value="Tail-specific_protease"/>
</dbReference>
<evidence type="ECO:0000256" key="3">
    <source>
        <dbReference type="ARBA" id="ARBA00022801"/>
    </source>
</evidence>
<dbReference type="Proteomes" id="UP000578091">
    <property type="component" value="Unassembled WGS sequence"/>
</dbReference>
<feature type="compositionally biased region" description="Pro residues" evidence="6">
    <location>
        <begin position="26"/>
        <end position="35"/>
    </location>
</feature>
<evidence type="ECO:0000256" key="6">
    <source>
        <dbReference type="SAM" id="MobiDB-lite"/>
    </source>
</evidence>
<keyword evidence="2 5" id="KW-0645">Protease</keyword>
<dbReference type="Pfam" id="PF03572">
    <property type="entry name" value="Peptidase_S41"/>
    <property type="match status" value="1"/>
</dbReference>
<dbReference type="Pfam" id="PF13180">
    <property type="entry name" value="PDZ_2"/>
    <property type="match status" value="1"/>
</dbReference>
<dbReference type="GO" id="GO:0008236">
    <property type="term" value="F:serine-type peptidase activity"/>
    <property type="evidence" value="ECO:0007669"/>
    <property type="project" value="UniProtKB-KW"/>
</dbReference>
<gene>
    <name evidence="10" type="ORF">H0E84_13155</name>
</gene>
<dbReference type="InterPro" id="IPR004447">
    <property type="entry name" value="Peptidase_S41A"/>
</dbReference>
<feature type="signal peptide" evidence="7">
    <location>
        <begin position="1"/>
        <end position="20"/>
    </location>
</feature>
<evidence type="ECO:0000256" key="7">
    <source>
        <dbReference type="SAM" id="SignalP"/>
    </source>
</evidence>
<dbReference type="SMART" id="SM00228">
    <property type="entry name" value="PDZ"/>
    <property type="match status" value="1"/>
</dbReference>
<feature type="region of interest" description="Disordered" evidence="6">
    <location>
        <begin position="528"/>
        <end position="578"/>
    </location>
</feature>
<dbReference type="InterPro" id="IPR029045">
    <property type="entry name" value="ClpP/crotonase-like_dom_sf"/>
</dbReference>
<evidence type="ECO:0000313" key="10">
    <source>
        <dbReference type="EMBL" id="NZA27333.1"/>
    </source>
</evidence>
<keyword evidence="3 5" id="KW-0378">Hydrolase</keyword>
<dbReference type="InterPro" id="IPR001478">
    <property type="entry name" value="PDZ"/>
</dbReference>
<dbReference type="SMART" id="SM00245">
    <property type="entry name" value="TSPc"/>
    <property type="match status" value="1"/>
</dbReference>
<dbReference type="GO" id="GO:0007165">
    <property type="term" value="P:signal transduction"/>
    <property type="evidence" value="ECO:0007669"/>
    <property type="project" value="TreeGrafter"/>
</dbReference>
<feature type="compositionally biased region" description="Low complexity" evidence="6">
    <location>
        <begin position="70"/>
        <end position="98"/>
    </location>
</feature>
<dbReference type="SUPFAM" id="SSF50156">
    <property type="entry name" value="PDZ domain-like"/>
    <property type="match status" value="1"/>
</dbReference>
<evidence type="ECO:0000256" key="5">
    <source>
        <dbReference type="RuleBase" id="RU004404"/>
    </source>
</evidence>
<evidence type="ECO:0000256" key="1">
    <source>
        <dbReference type="ARBA" id="ARBA00009179"/>
    </source>
</evidence>
<protein>
    <submittedName>
        <fullName evidence="10">PDZ domain-containing protein</fullName>
    </submittedName>
</protein>
<sequence>MRYLLLSFALAGLLLAPLHAQEPAARPQPSPPPAAAPEDADADAGAPPAGAEPAEEAPAEEELSQEEPAQEAPAQEAPAQEAPAQEAPAQEAPAQEAPARADEAVQEDPPVQADEADPAAEERQGDGLAPAGDPAEPPAAPAEERNPAPPEQAADPEPRDPVRAVGASDDPDAAESRSTRVPLAEIRRYVAVFNAVRDAYVEPVDDSALMQSAIRGLLLDLDPHSAYLEGQAAEAFDESTTGAYGGIGVEVMQLPEGSLRVVAPIDETPAERAGIRSGDTIVAADGETFTPSSHDGDGPLRGEPGTSVVLTVLREGAAEPLEIPVERQIIRVASVRGRMLEPGYAYIRIAAFQVDTAAEFQRTLRELQAEGPLRGLVMDLRSNPGGLLTSAVQIADDLLEAGAIVSTRGRISISDAEFSATPGDLLDGAAVAVIVDAGSASASEVLAGALRDNGRARIVGSRTFGKGSVQTVLPLDNGDSVKLTTARYYTPSGRSIQARGIDPDVVLQAENRPASLAREYSEAALPGHLRGDEEGLPGDNAGEVLDGDGPIDAALAELKSPTPAPPPTAAASVANARR</sequence>
<dbReference type="Gene3D" id="3.90.226.10">
    <property type="entry name" value="2-enoyl-CoA Hydratase, Chain A, domain 1"/>
    <property type="match status" value="1"/>
</dbReference>
<evidence type="ECO:0000313" key="11">
    <source>
        <dbReference type="Proteomes" id="UP000578091"/>
    </source>
</evidence>
<feature type="chain" id="PRO_5032604688" evidence="7">
    <location>
        <begin position="21"/>
        <end position="578"/>
    </location>
</feature>
<reference evidence="10 11" key="1">
    <citation type="submission" date="2020-07" db="EMBL/GenBank/DDBJ databases">
        <title>Luteimonas sp. SJ-92.</title>
        <authorList>
            <person name="Huang X.-X."/>
            <person name="Xu L."/>
            <person name="Sun J.-Q."/>
        </authorList>
    </citation>
    <scope>NUCLEOTIDE SEQUENCE [LARGE SCALE GENOMIC DNA]</scope>
    <source>
        <strain evidence="10 11">SJ-92</strain>
    </source>
</reference>
<dbReference type="GO" id="GO:0006508">
    <property type="term" value="P:proteolysis"/>
    <property type="evidence" value="ECO:0007669"/>
    <property type="project" value="UniProtKB-KW"/>
</dbReference>
<dbReference type="NCBIfam" id="TIGR00225">
    <property type="entry name" value="prc"/>
    <property type="match status" value="1"/>
</dbReference>
<evidence type="ECO:0000256" key="4">
    <source>
        <dbReference type="ARBA" id="ARBA00022825"/>
    </source>
</evidence>